<dbReference type="InterPro" id="IPR002509">
    <property type="entry name" value="NODB_dom"/>
</dbReference>
<dbReference type="RefSeq" id="WP_188721402.1">
    <property type="nucleotide sequence ID" value="NZ_BMIF01000007.1"/>
</dbReference>
<dbReference type="PANTHER" id="PTHR34216">
    <property type="match status" value="1"/>
</dbReference>
<feature type="domain" description="NodB homology" evidence="6">
    <location>
        <begin position="96"/>
        <end position="344"/>
    </location>
</feature>
<evidence type="ECO:0000256" key="4">
    <source>
        <dbReference type="ARBA" id="ARBA00022729"/>
    </source>
</evidence>
<sequence length="344" mass="38436">MVGLKRLKYALIRAGFEGISLLGSLAHSTKARGRGIIFTLHHVRPDSNEEFQPNRILSVTPQFLEEAIEASLECGLTPVAAEDLPALLADPSDNRRFVSFTLDDGYKNNAEYAAPIFGKYNVPYTIFLTSGFVERTRSLWWETAEALLRKLDRIEFDFGQGVETVQLKTKRQKLKAFDRFALFTATENENAAVARLDTAARVHGIDPLGLAAELTMDQAELRELAEDPLANFGAHTVTHRNMRRLSDEELREEIVESAAAVERYVDKAPRIFAYPYGFRAAVGEREIQAVADAGIPMAVTTQPSILRCENLKRPTAFHRVSLNGSSQKQRYVKAMISGLAFKFV</sequence>
<organism evidence="7 8">
    <name type="scientific">Nitratireductor aestuarii</name>
    <dbReference type="NCBI Taxonomy" id="1735103"/>
    <lineage>
        <taxon>Bacteria</taxon>
        <taxon>Pseudomonadati</taxon>
        <taxon>Pseudomonadota</taxon>
        <taxon>Alphaproteobacteria</taxon>
        <taxon>Hyphomicrobiales</taxon>
        <taxon>Phyllobacteriaceae</taxon>
        <taxon>Nitratireductor</taxon>
    </lineage>
</organism>
<proteinExistence type="inferred from homology"/>
<keyword evidence="8" id="KW-1185">Reference proteome</keyword>
<dbReference type="Pfam" id="PF01522">
    <property type="entry name" value="Polysacc_deac_1"/>
    <property type="match status" value="2"/>
</dbReference>
<dbReference type="EMBL" id="BMIF01000007">
    <property type="protein sequence ID" value="GGA70186.1"/>
    <property type="molecule type" value="Genomic_DNA"/>
</dbReference>
<dbReference type="GO" id="GO:0016810">
    <property type="term" value="F:hydrolase activity, acting on carbon-nitrogen (but not peptide) bonds"/>
    <property type="evidence" value="ECO:0007669"/>
    <property type="project" value="InterPro"/>
</dbReference>
<reference evidence="7" key="2">
    <citation type="submission" date="2020-09" db="EMBL/GenBank/DDBJ databases">
        <authorList>
            <person name="Sun Q."/>
            <person name="Zhou Y."/>
        </authorList>
    </citation>
    <scope>NUCLEOTIDE SEQUENCE</scope>
    <source>
        <strain evidence="7">CGMCC 1.15320</strain>
    </source>
</reference>
<dbReference type="AlphaFoldDB" id="A0A916RTX1"/>
<name>A0A916RTX1_9HYPH</name>
<evidence type="ECO:0000313" key="7">
    <source>
        <dbReference type="EMBL" id="GGA70186.1"/>
    </source>
</evidence>
<gene>
    <name evidence="7" type="ORF">GCM10011385_25000</name>
</gene>
<accession>A0A916RTX1</accession>
<evidence type="ECO:0000256" key="5">
    <source>
        <dbReference type="ARBA" id="ARBA00032976"/>
    </source>
</evidence>
<comment type="caution">
    <text evidence="7">The sequence shown here is derived from an EMBL/GenBank/DDBJ whole genome shotgun (WGS) entry which is preliminary data.</text>
</comment>
<evidence type="ECO:0000256" key="2">
    <source>
        <dbReference type="ARBA" id="ARBA00010973"/>
    </source>
</evidence>
<dbReference type="InterPro" id="IPR051398">
    <property type="entry name" value="Polysacch_Deacetylase"/>
</dbReference>
<dbReference type="InterPro" id="IPR011330">
    <property type="entry name" value="Glyco_hydro/deAcase_b/a-brl"/>
</dbReference>
<comment type="function">
    <text evidence="1">Is involved in generating a small heat-stable compound (Nod), an acylated oligomer of N-acetylglucosamine, that stimulates mitosis in various plant protoplasts.</text>
</comment>
<reference evidence="7" key="1">
    <citation type="journal article" date="2014" name="Int. J. Syst. Evol. Microbiol.">
        <title>Complete genome sequence of Corynebacterium casei LMG S-19264T (=DSM 44701T), isolated from a smear-ripened cheese.</title>
        <authorList>
            <consortium name="US DOE Joint Genome Institute (JGI-PGF)"/>
            <person name="Walter F."/>
            <person name="Albersmeier A."/>
            <person name="Kalinowski J."/>
            <person name="Ruckert C."/>
        </authorList>
    </citation>
    <scope>NUCLEOTIDE SEQUENCE</scope>
    <source>
        <strain evidence="7">CGMCC 1.15320</strain>
    </source>
</reference>
<comment type="similarity">
    <text evidence="2">Belongs to the polysaccharide deacetylase family.</text>
</comment>
<evidence type="ECO:0000256" key="1">
    <source>
        <dbReference type="ARBA" id="ARBA00003236"/>
    </source>
</evidence>
<keyword evidence="4" id="KW-0732">Signal</keyword>
<evidence type="ECO:0000313" key="8">
    <source>
        <dbReference type="Proteomes" id="UP000636264"/>
    </source>
</evidence>
<dbReference type="PANTHER" id="PTHR34216:SF7">
    <property type="entry name" value="POLY-BETA-1,6-N-ACETYL-D-GLUCOSAMINE N-DEACETYLASE"/>
    <property type="match status" value="1"/>
</dbReference>
<dbReference type="SUPFAM" id="SSF88713">
    <property type="entry name" value="Glycoside hydrolase/deacetylase"/>
    <property type="match status" value="1"/>
</dbReference>
<dbReference type="PROSITE" id="PS51677">
    <property type="entry name" value="NODB"/>
    <property type="match status" value="1"/>
</dbReference>
<protein>
    <recommendedName>
        <fullName evidence="3">Chitooligosaccharide deacetylase</fullName>
    </recommendedName>
    <alternativeName>
        <fullName evidence="5">Nodulation protein B</fullName>
    </alternativeName>
</protein>
<dbReference type="Proteomes" id="UP000636264">
    <property type="component" value="Unassembled WGS sequence"/>
</dbReference>
<dbReference type="GO" id="GO:0005975">
    <property type="term" value="P:carbohydrate metabolic process"/>
    <property type="evidence" value="ECO:0007669"/>
    <property type="project" value="InterPro"/>
</dbReference>
<evidence type="ECO:0000259" key="6">
    <source>
        <dbReference type="PROSITE" id="PS51677"/>
    </source>
</evidence>
<dbReference type="Gene3D" id="3.20.20.370">
    <property type="entry name" value="Glycoside hydrolase/deacetylase"/>
    <property type="match status" value="1"/>
</dbReference>
<evidence type="ECO:0000256" key="3">
    <source>
        <dbReference type="ARBA" id="ARBA00020071"/>
    </source>
</evidence>